<dbReference type="EMBL" id="LC269924">
    <property type="protein sequence ID" value="BBA19032.1"/>
    <property type="molecule type" value="Genomic_DNA"/>
</dbReference>
<keyword evidence="1" id="KW-0150">Chloroplast</keyword>
<name>A0A224AMW4_HETAK</name>
<protein>
    <submittedName>
        <fullName evidence="1">Photosystem I assembly protein Ycf3</fullName>
    </submittedName>
</protein>
<sequence length="70" mass="7579">MKGYFSAFKIEKKINLLIFAIFASRININFPTKSVSCKLFISSALVVDASITAVTPLNDKGKVSGIVKSP</sequence>
<dbReference type="AlphaFoldDB" id="A0A224AMW4"/>
<dbReference type="EMBL" id="LC269918">
    <property type="protein sequence ID" value="BBA18200.1"/>
    <property type="molecule type" value="Genomic_DNA"/>
</dbReference>
<proteinExistence type="predicted"/>
<evidence type="ECO:0000313" key="6">
    <source>
        <dbReference type="EMBL" id="BBA18893.1"/>
    </source>
</evidence>
<evidence type="ECO:0000313" key="1">
    <source>
        <dbReference type="EMBL" id="BBA18200.1"/>
    </source>
</evidence>
<evidence type="ECO:0000313" key="2">
    <source>
        <dbReference type="EMBL" id="BBA18339.1"/>
    </source>
</evidence>
<dbReference type="EMBL" id="LC269921">
    <property type="protein sequence ID" value="BBA18616.1"/>
    <property type="molecule type" value="Genomic_DNA"/>
</dbReference>
<evidence type="ECO:0000313" key="5">
    <source>
        <dbReference type="EMBL" id="BBA18755.1"/>
    </source>
</evidence>
<evidence type="ECO:0000313" key="3">
    <source>
        <dbReference type="EMBL" id="BBA18478.1"/>
    </source>
</evidence>
<gene>
    <name evidence="1" type="primary">ycf3</name>
    <name evidence="7" type="synonym">ycf39</name>
</gene>
<evidence type="ECO:0000313" key="4">
    <source>
        <dbReference type="EMBL" id="BBA18616.1"/>
    </source>
</evidence>
<organism evidence="1">
    <name type="scientific">Heterosigma akashiwo</name>
    <name type="common">Chromophytic alga</name>
    <name type="synonym">Heterosigma carterae</name>
    <dbReference type="NCBI Taxonomy" id="2829"/>
    <lineage>
        <taxon>Eukaryota</taxon>
        <taxon>Sar</taxon>
        <taxon>Stramenopiles</taxon>
        <taxon>Ochrophyta</taxon>
        <taxon>Raphidophyceae</taxon>
        <taxon>Chattonellales</taxon>
        <taxon>Chattonellaceae</taxon>
        <taxon>Heterosigma</taxon>
    </lineage>
</organism>
<dbReference type="EMBL" id="LC269923">
    <property type="protein sequence ID" value="BBA18893.1"/>
    <property type="molecule type" value="Genomic_DNA"/>
</dbReference>
<accession>A0A224AMW4</accession>
<evidence type="ECO:0000313" key="7">
    <source>
        <dbReference type="EMBL" id="BBA19032.1"/>
    </source>
</evidence>
<dbReference type="EMBL" id="LC269922">
    <property type="protein sequence ID" value="BBA18755.1"/>
    <property type="molecule type" value="Genomic_DNA"/>
</dbReference>
<geneLocation type="chloroplast" evidence="1"/>
<keyword evidence="1" id="KW-0934">Plastid</keyword>
<dbReference type="EMBL" id="LC269919">
    <property type="protein sequence ID" value="BBA18339.1"/>
    <property type="molecule type" value="Genomic_DNA"/>
</dbReference>
<reference evidence="1" key="1">
    <citation type="submission" date="2017-05" db="EMBL/GenBank/DDBJ databases">
        <title>Chloroplast genome sequences of Heterosigma akashiwo, a bloom-forming raphidophyte.</title>
        <authorList>
            <person name="Ueki S."/>
        </authorList>
    </citation>
    <scope>NUCLEOTIDE SEQUENCE</scope>
    <source>
        <strain evidence="3">CCAP934/4</strain>
        <strain evidence="1">CCAP934/8</strain>
        <strain evidence="7">CCMP1596</strain>
        <strain evidence="4">CCMP2274</strain>
        <strain evidence="5">CCMP3374</strain>
        <strain evidence="2">EHUSP01</strain>
        <strain evidence="6">HaFk01</strain>
    </source>
</reference>
<dbReference type="EMBL" id="LC269920">
    <property type="protein sequence ID" value="BBA18478.1"/>
    <property type="molecule type" value="Genomic_DNA"/>
</dbReference>